<evidence type="ECO:0000313" key="4">
    <source>
        <dbReference type="Proteomes" id="UP000662373"/>
    </source>
</evidence>
<keyword evidence="1" id="KW-0378">Hydrolase</keyword>
<keyword evidence="4" id="KW-1185">Reference proteome</keyword>
<dbReference type="EMBL" id="JAEHJZ010000005">
    <property type="protein sequence ID" value="MBJ7879798.1"/>
    <property type="molecule type" value="Genomic_DNA"/>
</dbReference>
<dbReference type="Proteomes" id="UP000662373">
    <property type="component" value="Unassembled WGS sequence"/>
</dbReference>
<gene>
    <name evidence="3" type="ORF">JEM65_03890</name>
</gene>
<proteinExistence type="predicted"/>
<reference evidence="3 4" key="1">
    <citation type="submission" date="2020-09" db="EMBL/GenBank/DDBJ databases">
        <title>Draft genome of Gelidibacter salicanalis PAMC21136.</title>
        <authorList>
            <person name="Park H."/>
        </authorList>
    </citation>
    <scope>NUCLEOTIDE SEQUENCE [LARGE SCALE GENOMIC DNA]</scope>
    <source>
        <strain evidence="3 4">PAMC21136</strain>
    </source>
</reference>
<dbReference type="Gene3D" id="3.40.50.1110">
    <property type="entry name" value="SGNH hydrolase"/>
    <property type="match status" value="1"/>
</dbReference>
<dbReference type="InterPro" id="IPR005181">
    <property type="entry name" value="SASA"/>
</dbReference>
<comment type="caution">
    <text evidence="3">The sequence shown here is derived from an EMBL/GenBank/DDBJ whole genome shotgun (WGS) entry which is preliminary data.</text>
</comment>
<feature type="domain" description="Sialate O-acetylesterase" evidence="2">
    <location>
        <begin position="29"/>
        <end position="129"/>
    </location>
</feature>
<dbReference type="Pfam" id="PF03629">
    <property type="entry name" value="SASA"/>
    <property type="match status" value="1"/>
</dbReference>
<dbReference type="AlphaFoldDB" id="A0A934KSB6"/>
<protein>
    <recommendedName>
        <fullName evidence="2">Sialate O-acetylesterase domain-containing protein</fullName>
    </recommendedName>
</protein>
<sequence>MSRCAHRDHQRCGRWRRHCILSKKNFNLDTPYGRLYHRLEASGLKQHIKAFIWNQGESNAGDSVLEYKTALTQLYHDLNSEYTFEKFYLVQTPPGCSASSGHQTVREAQRQFAEQHSQVNIITRHGFPTNPLFDGNYFLSDGCHYHALGYEVLADWISHMALYDFYNGSVDFQAPQVISVKRETSKSLSIEFDKPIAIQPDLKIDGIVYTVKDQLFAVNSKKITSISELKVDSKNPKKLRITFKGKRLKKGAVLTYILGDTYPETSIPYRGPWLVDARTGIGAVGFTSTIK</sequence>
<name>A0A934KSB6_9FLAO</name>
<dbReference type="SUPFAM" id="SSF52266">
    <property type="entry name" value="SGNH hydrolase"/>
    <property type="match status" value="1"/>
</dbReference>
<organism evidence="3 4">
    <name type="scientific">Gelidibacter salicanalis</name>
    <dbReference type="NCBI Taxonomy" id="291193"/>
    <lineage>
        <taxon>Bacteria</taxon>
        <taxon>Pseudomonadati</taxon>
        <taxon>Bacteroidota</taxon>
        <taxon>Flavobacteriia</taxon>
        <taxon>Flavobacteriales</taxon>
        <taxon>Flavobacteriaceae</taxon>
        <taxon>Gelidibacter</taxon>
    </lineage>
</organism>
<evidence type="ECO:0000259" key="2">
    <source>
        <dbReference type="Pfam" id="PF03629"/>
    </source>
</evidence>
<accession>A0A934KSB6</accession>
<dbReference type="GO" id="GO:0016788">
    <property type="term" value="F:hydrolase activity, acting on ester bonds"/>
    <property type="evidence" value="ECO:0007669"/>
    <property type="project" value="UniProtKB-ARBA"/>
</dbReference>
<evidence type="ECO:0000256" key="1">
    <source>
        <dbReference type="ARBA" id="ARBA00022801"/>
    </source>
</evidence>
<dbReference type="InterPro" id="IPR036514">
    <property type="entry name" value="SGNH_hydro_sf"/>
</dbReference>
<evidence type="ECO:0000313" key="3">
    <source>
        <dbReference type="EMBL" id="MBJ7879798.1"/>
    </source>
</evidence>